<dbReference type="Pfam" id="PF00692">
    <property type="entry name" value="dUTPase"/>
    <property type="match status" value="1"/>
</dbReference>
<dbReference type="AlphaFoldDB" id="A0A7K9GVE0"/>
<dbReference type="PANTHER" id="PTHR19422:SF123">
    <property type="entry name" value="RT1 CLASS I, LOCUS CE15"/>
    <property type="match status" value="1"/>
</dbReference>
<keyword evidence="2" id="KW-0378">Hydrolase</keyword>
<comment type="caution">
    <text evidence="4">The sequence shown here is derived from an EMBL/GenBank/DDBJ whole genome shotgun (WGS) entry which is preliminary data.</text>
</comment>
<reference evidence="4 5" key="1">
    <citation type="submission" date="2019-09" db="EMBL/GenBank/DDBJ databases">
        <title>Bird 10,000 Genomes (B10K) Project - Family phase.</title>
        <authorList>
            <person name="Zhang G."/>
        </authorList>
    </citation>
    <scope>NUCLEOTIDE SEQUENCE [LARGE SCALE GENOMIC DNA]</scope>
    <source>
        <strain evidence="4">B10K-DU-001-19</strain>
        <tissue evidence="4">Muscle</tissue>
    </source>
</reference>
<feature type="non-terminal residue" evidence="4">
    <location>
        <position position="137"/>
    </location>
</feature>
<organism evidence="4 5">
    <name type="scientific">Loxia leucoptera</name>
    <name type="common">White-winged crossbill</name>
    <dbReference type="NCBI Taxonomy" id="96539"/>
    <lineage>
        <taxon>Eukaryota</taxon>
        <taxon>Metazoa</taxon>
        <taxon>Chordata</taxon>
        <taxon>Craniata</taxon>
        <taxon>Vertebrata</taxon>
        <taxon>Euteleostomi</taxon>
        <taxon>Archelosauria</taxon>
        <taxon>Archosauria</taxon>
        <taxon>Dinosauria</taxon>
        <taxon>Saurischia</taxon>
        <taxon>Theropoda</taxon>
        <taxon>Coelurosauria</taxon>
        <taxon>Aves</taxon>
        <taxon>Neognathae</taxon>
        <taxon>Neoaves</taxon>
        <taxon>Telluraves</taxon>
        <taxon>Australaves</taxon>
        <taxon>Passeriformes</taxon>
        <taxon>Passeroidea</taxon>
        <taxon>Fringillidae</taxon>
        <taxon>Carduelinae</taxon>
        <taxon>Loxia</taxon>
    </lineage>
</organism>
<name>A0A7K9GVE0_LOXLE</name>
<keyword evidence="1" id="KW-0645">Protease</keyword>
<dbReference type="Gene3D" id="2.70.40.10">
    <property type="match status" value="1"/>
</dbReference>
<evidence type="ECO:0000313" key="5">
    <source>
        <dbReference type="Proteomes" id="UP000573793"/>
    </source>
</evidence>
<feature type="non-terminal residue" evidence="4">
    <location>
        <position position="1"/>
    </location>
</feature>
<protein>
    <submittedName>
        <fullName evidence="4">POK9 protein</fullName>
    </submittedName>
</protein>
<sequence length="137" mass="14403">GSLSMDLATTIDGALIDNKSQKIPTGIKGPVMINYQLQGVLLLGCSSSGLKGLIILPGLIDRDYEGEISIVVQTPFPPMHIPKGSRIAQLVPMQHLTDAAMVSSPYDHGDGGFGSTGGLTLLTVPMDHRPLVTAILQ</sequence>
<dbReference type="SUPFAM" id="SSF51283">
    <property type="entry name" value="dUTPase-like"/>
    <property type="match status" value="1"/>
</dbReference>
<proteinExistence type="predicted"/>
<keyword evidence="2" id="KW-0064">Aspartyl protease</keyword>
<feature type="domain" description="dUTPase-like" evidence="3">
    <location>
        <begin position="6"/>
        <end position="117"/>
    </location>
</feature>
<dbReference type="Proteomes" id="UP000573793">
    <property type="component" value="Unassembled WGS sequence"/>
</dbReference>
<evidence type="ECO:0000256" key="2">
    <source>
        <dbReference type="ARBA" id="ARBA00022750"/>
    </source>
</evidence>
<dbReference type="PANTHER" id="PTHR19422">
    <property type="entry name" value="GAG RETROVIRAL POLYPROTEIN"/>
    <property type="match status" value="1"/>
</dbReference>
<dbReference type="InterPro" id="IPR029054">
    <property type="entry name" value="dUTPase-like"/>
</dbReference>
<dbReference type="InterPro" id="IPR036157">
    <property type="entry name" value="dUTPase-like_sf"/>
</dbReference>
<accession>A0A7K9GVE0</accession>
<dbReference type="InterPro" id="IPR051592">
    <property type="entry name" value="HERV-K_Pro_peptidase_A2"/>
</dbReference>
<dbReference type="GO" id="GO:0004190">
    <property type="term" value="F:aspartic-type endopeptidase activity"/>
    <property type="evidence" value="ECO:0007669"/>
    <property type="project" value="UniProtKB-KW"/>
</dbReference>
<evidence type="ECO:0000256" key="1">
    <source>
        <dbReference type="ARBA" id="ARBA00022670"/>
    </source>
</evidence>
<gene>
    <name evidence="4" type="primary">Ervk9_3</name>
    <name evidence="4" type="ORF">LOXLEU_R08830</name>
</gene>
<evidence type="ECO:0000259" key="3">
    <source>
        <dbReference type="Pfam" id="PF00692"/>
    </source>
</evidence>
<dbReference type="GO" id="GO:0006508">
    <property type="term" value="P:proteolysis"/>
    <property type="evidence" value="ECO:0007669"/>
    <property type="project" value="UniProtKB-KW"/>
</dbReference>
<keyword evidence="5" id="KW-1185">Reference proteome</keyword>
<evidence type="ECO:0000313" key="4">
    <source>
        <dbReference type="EMBL" id="NXH05491.1"/>
    </source>
</evidence>
<dbReference type="EMBL" id="VWZM01012802">
    <property type="protein sequence ID" value="NXH05491.1"/>
    <property type="molecule type" value="Genomic_DNA"/>
</dbReference>